<feature type="region of interest" description="Disordered" evidence="1">
    <location>
        <begin position="1"/>
        <end position="104"/>
    </location>
</feature>
<gene>
    <name evidence="2" type="ORF">KC19_3G069700</name>
</gene>
<proteinExistence type="predicted"/>
<sequence length="104" mass="11734">MNATSLNPPTKPLSFHLIETRSQSHNTISTEKTNSTQLLQHQLPQNSHTQNSFHPSNSTQKQTQNLPYTGKFSHHPAPRNISTHSKIPQTSRQPTNHPSPRIRA</sequence>
<dbReference type="Proteomes" id="UP000822688">
    <property type="component" value="Chromosome 3"/>
</dbReference>
<evidence type="ECO:0000313" key="3">
    <source>
        <dbReference type="Proteomes" id="UP000822688"/>
    </source>
</evidence>
<dbReference type="EMBL" id="CM026423">
    <property type="protein sequence ID" value="KAG0582562.1"/>
    <property type="molecule type" value="Genomic_DNA"/>
</dbReference>
<accession>A0A8T0IGV2</accession>
<evidence type="ECO:0000256" key="1">
    <source>
        <dbReference type="SAM" id="MobiDB-lite"/>
    </source>
</evidence>
<dbReference type="AlphaFoldDB" id="A0A8T0IGV2"/>
<feature type="compositionally biased region" description="Polar residues" evidence="1">
    <location>
        <begin position="20"/>
        <end position="67"/>
    </location>
</feature>
<keyword evidence="3" id="KW-1185">Reference proteome</keyword>
<comment type="caution">
    <text evidence="2">The sequence shown here is derived from an EMBL/GenBank/DDBJ whole genome shotgun (WGS) entry which is preliminary data.</text>
</comment>
<feature type="compositionally biased region" description="Polar residues" evidence="1">
    <location>
        <begin position="80"/>
        <end position="98"/>
    </location>
</feature>
<reference evidence="2" key="1">
    <citation type="submission" date="2020-06" db="EMBL/GenBank/DDBJ databases">
        <title>WGS assembly of Ceratodon purpureus strain R40.</title>
        <authorList>
            <person name="Carey S.B."/>
            <person name="Jenkins J."/>
            <person name="Shu S."/>
            <person name="Lovell J.T."/>
            <person name="Sreedasyam A."/>
            <person name="Maumus F."/>
            <person name="Tiley G.P."/>
            <person name="Fernandez-Pozo N."/>
            <person name="Barry K."/>
            <person name="Chen C."/>
            <person name="Wang M."/>
            <person name="Lipzen A."/>
            <person name="Daum C."/>
            <person name="Saski C.A."/>
            <person name="Payton A.C."/>
            <person name="Mcbreen J.C."/>
            <person name="Conrad R.E."/>
            <person name="Kollar L.M."/>
            <person name="Olsson S."/>
            <person name="Huttunen S."/>
            <person name="Landis J.B."/>
            <person name="Wickett N.J."/>
            <person name="Johnson M.G."/>
            <person name="Rensing S.A."/>
            <person name="Grimwood J."/>
            <person name="Schmutz J."/>
            <person name="Mcdaniel S.F."/>
        </authorList>
    </citation>
    <scope>NUCLEOTIDE SEQUENCE</scope>
    <source>
        <strain evidence="2">R40</strain>
    </source>
</reference>
<name>A0A8T0IGV2_CERPU</name>
<evidence type="ECO:0000313" key="2">
    <source>
        <dbReference type="EMBL" id="KAG0582562.1"/>
    </source>
</evidence>
<protein>
    <submittedName>
        <fullName evidence="2">Uncharacterized protein</fullName>
    </submittedName>
</protein>
<organism evidence="2 3">
    <name type="scientific">Ceratodon purpureus</name>
    <name type="common">Fire moss</name>
    <name type="synonym">Dicranum purpureum</name>
    <dbReference type="NCBI Taxonomy" id="3225"/>
    <lineage>
        <taxon>Eukaryota</taxon>
        <taxon>Viridiplantae</taxon>
        <taxon>Streptophyta</taxon>
        <taxon>Embryophyta</taxon>
        <taxon>Bryophyta</taxon>
        <taxon>Bryophytina</taxon>
        <taxon>Bryopsida</taxon>
        <taxon>Dicranidae</taxon>
        <taxon>Pseudoditrichales</taxon>
        <taxon>Ditrichaceae</taxon>
        <taxon>Ceratodon</taxon>
    </lineage>
</organism>